<feature type="domain" description="HTH lysR-type" evidence="5">
    <location>
        <begin position="1"/>
        <end position="58"/>
    </location>
</feature>
<evidence type="ECO:0000256" key="1">
    <source>
        <dbReference type="ARBA" id="ARBA00009437"/>
    </source>
</evidence>
<dbReference type="Gene3D" id="1.10.10.10">
    <property type="entry name" value="Winged helix-like DNA-binding domain superfamily/Winged helix DNA-binding domain"/>
    <property type="match status" value="1"/>
</dbReference>
<keyword evidence="3" id="KW-0238">DNA-binding</keyword>
<evidence type="ECO:0000256" key="4">
    <source>
        <dbReference type="ARBA" id="ARBA00023163"/>
    </source>
</evidence>
<comment type="caution">
    <text evidence="6">The sequence shown here is derived from an EMBL/GenBank/DDBJ whole genome shotgun (WGS) entry which is preliminary data.</text>
</comment>
<dbReference type="GO" id="GO:0032993">
    <property type="term" value="C:protein-DNA complex"/>
    <property type="evidence" value="ECO:0007669"/>
    <property type="project" value="TreeGrafter"/>
</dbReference>
<dbReference type="InterPro" id="IPR005119">
    <property type="entry name" value="LysR_subst-bd"/>
</dbReference>
<dbReference type="PROSITE" id="PS50931">
    <property type="entry name" value="HTH_LYSR"/>
    <property type="match status" value="1"/>
</dbReference>
<keyword evidence="2" id="KW-0805">Transcription regulation</keyword>
<dbReference type="Gene3D" id="3.40.190.10">
    <property type="entry name" value="Periplasmic binding protein-like II"/>
    <property type="match status" value="2"/>
</dbReference>
<gene>
    <name evidence="6" type="ORF">D5R81_09690</name>
</gene>
<dbReference type="InterPro" id="IPR036390">
    <property type="entry name" value="WH_DNA-bd_sf"/>
</dbReference>
<dbReference type="Pfam" id="PF00126">
    <property type="entry name" value="HTH_1"/>
    <property type="match status" value="1"/>
</dbReference>
<dbReference type="EMBL" id="QYYH01000050">
    <property type="protein sequence ID" value="RJY16351.1"/>
    <property type="molecule type" value="Genomic_DNA"/>
</dbReference>
<dbReference type="Proteomes" id="UP000273022">
    <property type="component" value="Unassembled WGS sequence"/>
</dbReference>
<dbReference type="RefSeq" id="WP_121853442.1">
    <property type="nucleotide sequence ID" value="NZ_CP037952.1"/>
</dbReference>
<dbReference type="OrthoDB" id="9803735at2"/>
<dbReference type="PANTHER" id="PTHR30346:SF28">
    <property type="entry name" value="HTH-TYPE TRANSCRIPTIONAL REGULATOR CYNR"/>
    <property type="match status" value="1"/>
</dbReference>
<protein>
    <submittedName>
        <fullName evidence="6">LysR family transcriptional regulator</fullName>
    </submittedName>
</protein>
<evidence type="ECO:0000256" key="3">
    <source>
        <dbReference type="ARBA" id="ARBA00023125"/>
    </source>
</evidence>
<dbReference type="GO" id="GO:0003700">
    <property type="term" value="F:DNA-binding transcription factor activity"/>
    <property type="evidence" value="ECO:0007669"/>
    <property type="project" value="InterPro"/>
</dbReference>
<dbReference type="InterPro" id="IPR000847">
    <property type="entry name" value="LysR_HTH_N"/>
</dbReference>
<keyword evidence="4" id="KW-0804">Transcription</keyword>
<dbReference type="GO" id="GO:0003677">
    <property type="term" value="F:DNA binding"/>
    <property type="evidence" value="ECO:0007669"/>
    <property type="project" value="UniProtKB-KW"/>
</dbReference>
<reference evidence="6 7" key="1">
    <citation type="submission" date="2018-09" db="EMBL/GenBank/DDBJ databases">
        <title>Phylogeny of the Shewanellaceae, and recommendation for two new genera, Pseudoshewanella and Parashewanella.</title>
        <authorList>
            <person name="Wang G."/>
        </authorList>
    </citation>
    <scope>NUCLEOTIDE SEQUENCE [LARGE SCALE GENOMIC DNA]</scope>
    <source>
        <strain evidence="6 7">KCTC 22492</strain>
    </source>
</reference>
<accession>A0A3A6U3D8</accession>
<evidence type="ECO:0000313" key="7">
    <source>
        <dbReference type="Proteomes" id="UP000273022"/>
    </source>
</evidence>
<dbReference type="AlphaFoldDB" id="A0A3A6U3D8"/>
<dbReference type="PANTHER" id="PTHR30346">
    <property type="entry name" value="TRANSCRIPTIONAL DUAL REGULATOR HCAR-RELATED"/>
    <property type="match status" value="1"/>
</dbReference>
<keyword evidence="7" id="KW-1185">Reference proteome</keyword>
<dbReference type="InterPro" id="IPR036388">
    <property type="entry name" value="WH-like_DNA-bd_sf"/>
</dbReference>
<dbReference type="SUPFAM" id="SSF46785">
    <property type="entry name" value="Winged helix' DNA-binding domain"/>
    <property type="match status" value="1"/>
</dbReference>
<organism evidence="6 7">
    <name type="scientific">Parashewanella spongiae</name>
    <dbReference type="NCBI Taxonomy" id="342950"/>
    <lineage>
        <taxon>Bacteria</taxon>
        <taxon>Pseudomonadati</taxon>
        <taxon>Pseudomonadota</taxon>
        <taxon>Gammaproteobacteria</taxon>
        <taxon>Alteromonadales</taxon>
        <taxon>Shewanellaceae</taxon>
        <taxon>Parashewanella</taxon>
    </lineage>
</organism>
<dbReference type="Pfam" id="PF03466">
    <property type="entry name" value="LysR_substrate"/>
    <property type="match status" value="1"/>
</dbReference>
<evidence type="ECO:0000259" key="5">
    <source>
        <dbReference type="PROSITE" id="PS50931"/>
    </source>
</evidence>
<dbReference type="FunFam" id="1.10.10.10:FF:000001">
    <property type="entry name" value="LysR family transcriptional regulator"/>
    <property type="match status" value="1"/>
</dbReference>
<comment type="similarity">
    <text evidence="1">Belongs to the LysR transcriptional regulatory family.</text>
</comment>
<evidence type="ECO:0000256" key="2">
    <source>
        <dbReference type="ARBA" id="ARBA00023015"/>
    </source>
</evidence>
<dbReference type="SUPFAM" id="SSF53850">
    <property type="entry name" value="Periplasmic binding protein-like II"/>
    <property type="match status" value="1"/>
</dbReference>
<dbReference type="PRINTS" id="PR00039">
    <property type="entry name" value="HTHLYSR"/>
</dbReference>
<name>A0A3A6U3D8_9GAMM</name>
<sequence length="277" mass="30753">MNLKGLKYFVAVFETGSISAASKQCFISQPSISTAVSNLENQLNTQLFQRHGKGVSATTEGQRLYPLAKRLLNESQAIQSLFVQPQQSTPFRLGLIRSLGVDRMSQLLKDFTQACPDMELTLVEHTDEAEARIITTADLSSQESFFPIWSDTYLLAIPPAMNISLKPKIQLSDLHEQPFIHRMPCEALSSLQQLFDVEGIAPQIRARIQTVEYAIGLVAAGLGIAIVPAVTSLTDRQDIVFRPLDDIELKRTIGLALPLTSNNSQHQEILTKLCQQY</sequence>
<dbReference type="CDD" id="cd05466">
    <property type="entry name" value="PBP2_LTTR_substrate"/>
    <property type="match status" value="1"/>
</dbReference>
<proteinExistence type="inferred from homology"/>
<evidence type="ECO:0000313" key="6">
    <source>
        <dbReference type="EMBL" id="RJY16351.1"/>
    </source>
</evidence>